<reference evidence="18 19" key="1">
    <citation type="submission" date="2024-01" db="EMBL/GenBank/DDBJ databases">
        <authorList>
            <person name="Waweru B."/>
        </authorList>
    </citation>
    <scope>NUCLEOTIDE SEQUENCE [LARGE SCALE GENOMIC DNA]</scope>
</reference>
<feature type="transmembrane region" description="Helical" evidence="16">
    <location>
        <begin position="1507"/>
        <end position="1525"/>
    </location>
</feature>
<dbReference type="InterPro" id="IPR058851">
    <property type="entry name" value="CALS1_helical"/>
</dbReference>
<dbReference type="PANTHER" id="PTHR12741">
    <property type="entry name" value="LYST-INTERACTING PROTEIN LIP5 DOPAMINE RESPONSIVE PROTEIN DRG-1"/>
    <property type="match status" value="1"/>
</dbReference>
<feature type="transmembrane region" description="Helical" evidence="16">
    <location>
        <begin position="1763"/>
        <end position="1782"/>
    </location>
</feature>
<feature type="domain" description="1,3-beta-glucan synthase component FKS1-like" evidence="17">
    <location>
        <begin position="364"/>
        <end position="478"/>
    </location>
</feature>
<feature type="coiled-coil region" evidence="14">
    <location>
        <begin position="2201"/>
        <end position="2249"/>
    </location>
</feature>
<feature type="transmembrane region" description="Helical" evidence="16">
    <location>
        <begin position="693"/>
        <end position="720"/>
    </location>
</feature>
<evidence type="ECO:0000256" key="11">
    <source>
        <dbReference type="ARBA" id="ARBA00023316"/>
    </source>
</evidence>
<dbReference type="EC" id="2.4.1.34" evidence="3"/>
<dbReference type="GO" id="GO:0000148">
    <property type="term" value="C:1,3-beta-D-glucan synthase complex"/>
    <property type="evidence" value="ECO:0007669"/>
    <property type="project" value="InterPro"/>
</dbReference>
<feature type="transmembrane region" description="Helical" evidence="16">
    <location>
        <begin position="1595"/>
        <end position="1612"/>
    </location>
</feature>
<dbReference type="Proteomes" id="UP001314170">
    <property type="component" value="Unassembled WGS sequence"/>
</dbReference>
<feature type="coiled-coil region" evidence="14">
    <location>
        <begin position="2373"/>
        <end position="2400"/>
    </location>
</feature>
<dbReference type="GO" id="GO:0005886">
    <property type="term" value="C:plasma membrane"/>
    <property type="evidence" value="ECO:0007669"/>
    <property type="project" value="UniProtKB-SubCell"/>
</dbReference>
<name>A0AAV1RUQ7_9ROSI</name>
<feature type="transmembrane region" description="Helical" evidence="16">
    <location>
        <begin position="1834"/>
        <end position="1855"/>
    </location>
</feature>
<evidence type="ECO:0000256" key="6">
    <source>
        <dbReference type="ARBA" id="ARBA00022679"/>
    </source>
</evidence>
<sequence>MPNRVCLCSQLPREAWTSLVFKNGTQQKMSRVENLWERLVRAALRRERIGTDAFGRPVGGIAGYVPSSLTNNRDIDAILRAADEIQDEDPNQKLAKREGGTIDRSQDIARLQEFYKLYREKNDVDKLREEEMQLRESGAFSGNLGVLERKTVKRKRVFATLKVLGSVLEQLTSEIPEELKRMIESDAAMTEDLIAYNIIPLDGQTMTNAIVAFPEVRAAATALKYFQGLPQLPVDFPIPATRSPDMLDFLHYIFGFQKDNVSNQREHVVHLLANEQSRLGIPDTTEPDLISDYVKVLNKFVFLELFFPYDVIKSIFAIRSWFFQKLDEAAVQKVFIKSLDNYIKWCSYLCIQPVWSNLEAVSKEKKLLFLSLYFLIWGEAANVRFLPECLCYIFHHMVREMDEILRQQIAQPANSCNIKDENRVSFLDQVITPLYEVVAAEAGNNDNGRAPHSAWRNYDDFNEYFWSLHCFELSWPWRKNSSFFQKPKPRTKYLLKTAGSQRRGKTSFVEHRTFLHLYHSFHRLKALQEESKQNSSSVLFRLYVIVVGIYGGVQFFLSFFMRIPACHHMTNQCDHWPFIRFIKWMRQERYYVGRGMYERTSDFIKYMLFWLVVLGGKFSFAYFLQIQPLVKPTRAIVDMTDSLQYSWHDLVSKSKPVVLFDVATFCLLAYECITHGEFSVIADNHNALTVVSLWAPVIAIYLLDIHVFYTIISAIYGFLLGARDRLGEIRSLEAVHKLFEDFPGAFMNSVHIPLSNRHDFVDFLSHPLARYRDLNYFQLFSSSFSLCLSSESNLFFAEVHAALQTVVEKRKIDAASFAPFWNEIIHNLREEDYIFLAKDMVDGSYSQDELRERISRDDYMKYAVEEGYHALRYILTEILEGEGRMWVERIYADIEDSIAKRTIHVDFRLNKLSLVITRVIGLLGILKAEKPDLEKGAVKAVQDLYDVVRHDVLSIDMREHYETWNFLSKARAEGRLFTNLKWPRDPELDMQRTQIKRLYSLLTIKDSAATIPKNIEARRRLEFFTNSLFMDLPVPRPVREMLSFSVFTPYYSETVLYSLNELQKKNEDGISTLFYLQKIYPDEWKNFLGRIGRDENAPDTELFDSPNDILELRFWASYRGQTLARTVRGMMYYRKALMLQSYLERVASGDVEAAVSYNDSNDTKGFELSPEARALAGLKFTYVVTCQIYGKQKEDQKPEAADIALLMQRNEALRVAFIDEVESLKEGKVQKEFYSKLVKADINGKDKEIYSVKLPGNPKLGEGKPENQNHAIIFTRGNAIQTIDMNQDNYFEEALKMRNLLEEFHQDHGIRLPTILGVREHVFTGSVSSLALFMSNQETSFVTLGQRVLANPLKVRMHYGHPDVFDRVFHITRGGISKASRVINIRFNSTLRQGNITHHEYIQVGKGRDVGLNQIAVFEGKVAGGNGEQVLSRDVYRLGQLFDFFRMMSFYFTTVGYYFCTMLTVLTVYAFLYGKAYLALSGVGEQIQVRARVMDNTALSAAMNTQFLFQIGVFTAVPMVLGFILEQGFLRAVVSFITMQLQLCSVFFTFSLGTKTHYFGRTILHGGARYQATGRGFVVRHIRFSENYRLYSRSHFVKGLEVVLLLVVYLAYGYNEGGALAYILLTVSSWFMALSWLFAPYLFNPSGFEWQKTVEDFRDWTNWLFYRGGIGVKGQESWEAWWEEELYGVVYKLDIQGTDTSLSVIHLLKSLLNQFSWDMYLVSEMAILPLNAVYGFSWIVLAVLIILFKVFTFSQKISVNFQLLLRFIQGATFLLSLAGLVVAVVVTDLSVSDIFASILAFIPTIWGILSIASAWKPLMKRMGLWKSIRSIARLYDAGMGMLIFIPVALFSWFPFVSTFQTRLMFNQAFSRGLEISLILAVSQVISGLGPYPDCKHEGSIEGTLDPRYDLQVHLEGPEEDSILRSTSILSCKLLCCELKMFTSATTVDHESAATAIDESSTADSDASDFYSVTDVESQSSHESTTGVDDDESETFQAVSKSAAKSFEPRSSNNSNWKGKNVSNKRMEIPNNNLALSGGVGGGGGGYKPPSLNELQTQNRMKARKYYHPKKKFNNRFAPYAPRNTTSFIIRAKKSGGIASLVSPCPVTPAVLPTPIFSPSREVLGDMAKEEWGVDGYGSMKGLIRLRSPGNEANEDEEDEEGNGSSESDVEEHVEVERRLDHDLSRFEMIYPSAGGGEYIHNNVLENRVDDQDTHIAQLEEENLTLKERLFLMERELGDLRRRLQFLERQQPHHGQSSSAMVVEDVNEEVVENVSENESDGGSDIGGNTGGDGNEEVMEYVGGNELSRNIGGRVKEQTKDVCMEENVPDDQVIVKHEVKDEKAGGGFVASDEVMVKESEVKDVEKEDRFVATDAETLKVEAKDEERETEVLADRLVAKEEQQPVRRVDSDFLLATRTGYQSTACPFSVA</sequence>
<comment type="catalytic activity">
    <reaction evidence="13">
        <text>[(1-&gt;3)-beta-D-glucosyl](n) + UDP-alpha-D-glucose = [(1-&gt;3)-beta-D-glucosyl](n+1) + UDP + H(+)</text>
        <dbReference type="Rhea" id="RHEA:21476"/>
        <dbReference type="Rhea" id="RHEA-COMP:11146"/>
        <dbReference type="Rhea" id="RHEA-COMP:14303"/>
        <dbReference type="ChEBI" id="CHEBI:15378"/>
        <dbReference type="ChEBI" id="CHEBI:37671"/>
        <dbReference type="ChEBI" id="CHEBI:58223"/>
        <dbReference type="ChEBI" id="CHEBI:58885"/>
        <dbReference type="EC" id="2.4.1.34"/>
    </reaction>
</comment>
<accession>A0AAV1RUQ7</accession>
<evidence type="ECO:0000256" key="4">
    <source>
        <dbReference type="ARBA" id="ARBA00022475"/>
    </source>
</evidence>
<evidence type="ECO:0000256" key="5">
    <source>
        <dbReference type="ARBA" id="ARBA00022676"/>
    </source>
</evidence>
<keyword evidence="4" id="KW-1003">Cell membrane</keyword>
<feature type="compositionally biased region" description="Polar residues" evidence="15">
    <location>
        <begin position="1974"/>
        <end position="1986"/>
    </location>
</feature>
<dbReference type="Pfam" id="PF14288">
    <property type="entry name" value="FKS1_dom1"/>
    <property type="match status" value="1"/>
</dbReference>
<organism evidence="18 19">
    <name type="scientific">Dovyalis caffra</name>
    <dbReference type="NCBI Taxonomy" id="77055"/>
    <lineage>
        <taxon>Eukaryota</taxon>
        <taxon>Viridiplantae</taxon>
        <taxon>Streptophyta</taxon>
        <taxon>Embryophyta</taxon>
        <taxon>Tracheophyta</taxon>
        <taxon>Spermatophyta</taxon>
        <taxon>Magnoliopsida</taxon>
        <taxon>eudicotyledons</taxon>
        <taxon>Gunneridae</taxon>
        <taxon>Pentapetalae</taxon>
        <taxon>rosids</taxon>
        <taxon>fabids</taxon>
        <taxon>Malpighiales</taxon>
        <taxon>Salicaceae</taxon>
        <taxon>Flacourtieae</taxon>
        <taxon>Dovyalis</taxon>
    </lineage>
</organism>
<comment type="similarity">
    <text evidence="2">Belongs to the glycosyltransferase 48 family.</text>
</comment>
<evidence type="ECO:0000256" key="10">
    <source>
        <dbReference type="ARBA" id="ARBA00023136"/>
    </source>
</evidence>
<feature type="compositionally biased region" description="Gly residues" evidence="15">
    <location>
        <begin position="2282"/>
        <end position="2291"/>
    </location>
</feature>
<evidence type="ECO:0000256" key="3">
    <source>
        <dbReference type="ARBA" id="ARBA00012589"/>
    </source>
</evidence>
<feature type="transmembrane region" description="Helical" evidence="16">
    <location>
        <begin position="1532"/>
        <end position="1552"/>
    </location>
</feature>
<dbReference type="GO" id="GO:0003843">
    <property type="term" value="F:1,3-beta-D-glucan synthase activity"/>
    <property type="evidence" value="ECO:0007669"/>
    <property type="project" value="UniProtKB-EC"/>
</dbReference>
<evidence type="ECO:0000256" key="9">
    <source>
        <dbReference type="ARBA" id="ARBA00022989"/>
    </source>
</evidence>
<evidence type="ECO:0000256" key="8">
    <source>
        <dbReference type="ARBA" id="ARBA00022960"/>
    </source>
</evidence>
<comment type="caution">
    <text evidence="18">The sequence shown here is derived from an EMBL/GenBank/DDBJ whole genome shotgun (WGS) entry which is preliminary data.</text>
</comment>
<dbReference type="GO" id="GO:0006075">
    <property type="term" value="P:(1-&gt;3)-beta-D-glucan biosynthetic process"/>
    <property type="evidence" value="ECO:0007669"/>
    <property type="project" value="InterPro"/>
</dbReference>
<evidence type="ECO:0000256" key="7">
    <source>
        <dbReference type="ARBA" id="ARBA00022692"/>
    </source>
</evidence>
<evidence type="ECO:0000259" key="17">
    <source>
        <dbReference type="SMART" id="SM01205"/>
    </source>
</evidence>
<dbReference type="PANTHER" id="PTHR12741:SF47">
    <property type="entry name" value="CALLOSE SYNTHASE 9"/>
    <property type="match status" value="1"/>
</dbReference>
<feature type="region of interest" description="Disordered" evidence="15">
    <location>
        <begin position="1972"/>
        <end position="2025"/>
    </location>
</feature>
<protein>
    <recommendedName>
        <fullName evidence="12">1,3-beta-glucan synthase</fullName>
        <ecNumber evidence="3">2.4.1.34</ecNumber>
    </recommendedName>
    <alternativeName>
        <fullName evidence="12">1,3-beta-glucan synthase</fullName>
    </alternativeName>
</protein>
<comment type="subcellular location">
    <subcellularLocation>
        <location evidence="1">Cell membrane</location>
        <topology evidence="1">Multi-pass membrane protein</topology>
    </subcellularLocation>
</comment>
<dbReference type="Pfam" id="PF25968">
    <property type="entry name" value="CALS1"/>
    <property type="match status" value="1"/>
</dbReference>
<evidence type="ECO:0000313" key="19">
    <source>
        <dbReference type="Proteomes" id="UP001314170"/>
    </source>
</evidence>
<feature type="transmembrane region" description="Helical" evidence="16">
    <location>
        <begin position="1450"/>
        <end position="1472"/>
    </location>
</feature>
<feature type="compositionally biased region" description="Acidic residues" evidence="15">
    <location>
        <begin position="2152"/>
        <end position="2169"/>
    </location>
</feature>
<feature type="transmembrane region" description="Helical" evidence="16">
    <location>
        <begin position="1619"/>
        <end position="1643"/>
    </location>
</feature>
<evidence type="ECO:0000256" key="2">
    <source>
        <dbReference type="ARBA" id="ARBA00009040"/>
    </source>
</evidence>
<feature type="transmembrane region" description="Helical" evidence="16">
    <location>
        <begin position="603"/>
        <end position="624"/>
    </location>
</feature>
<keyword evidence="7 16" id="KW-0812">Transmembrane</keyword>
<dbReference type="Pfam" id="PF02364">
    <property type="entry name" value="Glucan_synthase"/>
    <property type="match status" value="1"/>
</dbReference>
<dbReference type="SMART" id="SM01205">
    <property type="entry name" value="FKS1_dom1"/>
    <property type="match status" value="1"/>
</dbReference>
<feature type="region of interest" description="Disordered" evidence="15">
    <location>
        <begin position="2147"/>
        <end position="2172"/>
    </location>
</feature>
<keyword evidence="5" id="KW-0328">Glycosyltransferase</keyword>
<dbReference type="GO" id="GO:0008360">
    <property type="term" value="P:regulation of cell shape"/>
    <property type="evidence" value="ECO:0007669"/>
    <property type="project" value="UniProtKB-KW"/>
</dbReference>
<feature type="region of interest" description="Disordered" evidence="15">
    <location>
        <begin position="2273"/>
        <end position="2293"/>
    </location>
</feature>
<keyword evidence="14" id="KW-0175">Coiled coil</keyword>
<dbReference type="EMBL" id="CAWUPB010001157">
    <property type="protein sequence ID" value="CAK7339193.1"/>
    <property type="molecule type" value="Genomic_DNA"/>
</dbReference>
<keyword evidence="11" id="KW-0961">Cell wall biogenesis/degradation</keyword>
<keyword evidence="10 16" id="KW-0472">Membrane</keyword>
<dbReference type="InterPro" id="IPR026899">
    <property type="entry name" value="FKS1-like_dom1"/>
</dbReference>
<feature type="transmembrane region" description="Helical" evidence="16">
    <location>
        <begin position="1726"/>
        <end position="1751"/>
    </location>
</feature>
<keyword evidence="8" id="KW-0133">Cell shape</keyword>
<gene>
    <name evidence="18" type="ORF">DCAF_LOCUS14243</name>
</gene>
<keyword evidence="9 16" id="KW-1133">Transmembrane helix</keyword>
<evidence type="ECO:0000256" key="14">
    <source>
        <dbReference type="SAM" id="Coils"/>
    </source>
</evidence>
<proteinExistence type="inferred from homology"/>
<dbReference type="InterPro" id="IPR003440">
    <property type="entry name" value="Glyco_trans_48_dom"/>
</dbReference>
<keyword evidence="6" id="KW-0808">Transferase</keyword>
<feature type="compositionally biased region" description="Polar residues" evidence="15">
    <location>
        <begin position="2008"/>
        <end position="2025"/>
    </location>
</feature>
<keyword evidence="19" id="KW-1185">Reference proteome</keyword>
<evidence type="ECO:0000313" key="18">
    <source>
        <dbReference type="EMBL" id="CAK7339193.1"/>
    </source>
</evidence>
<evidence type="ECO:0000256" key="15">
    <source>
        <dbReference type="SAM" id="MobiDB-lite"/>
    </source>
</evidence>
<evidence type="ECO:0000256" key="12">
    <source>
        <dbReference type="ARBA" id="ARBA00032165"/>
    </source>
</evidence>
<evidence type="ECO:0000256" key="13">
    <source>
        <dbReference type="ARBA" id="ARBA00047777"/>
    </source>
</evidence>
<dbReference type="GO" id="GO:0071555">
    <property type="term" value="P:cell wall organization"/>
    <property type="evidence" value="ECO:0007669"/>
    <property type="project" value="UniProtKB-KW"/>
</dbReference>
<feature type="transmembrane region" description="Helical" evidence="16">
    <location>
        <begin position="1794"/>
        <end position="1814"/>
    </location>
</feature>
<evidence type="ECO:0000256" key="1">
    <source>
        <dbReference type="ARBA" id="ARBA00004651"/>
    </source>
</evidence>
<evidence type="ECO:0000256" key="16">
    <source>
        <dbReference type="SAM" id="Phobius"/>
    </source>
</evidence>
<feature type="transmembrane region" description="Helical" evidence="16">
    <location>
        <begin position="538"/>
        <end position="560"/>
    </location>
</feature>